<gene>
    <name evidence="1" type="ORF">LEP1GSC047_1814</name>
</gene>
<organism evidence="1 2">
    <name type="scientific">Leptospira inadai serovar Lyme str. 10</name>
    <dbReference type="NCBI Taxonomy" id="1049790"/>
    <lineage>
        <taxon>Bacteria</taxon>
        <taxon>Pseudomonadati</taxon>
        <taxon>Spirochaetota</taxon>
        <taxon>Spirochaetia</taxon>
        <taxon>Leptospirales</taxon>
        <taxon>Leptospiraceae</taxon>
        <taxon>Leptospira</taxon>
    </lineage>
</organism>
<dbReference type="STRING" id="1049790.LEP1GSC047_1814"/>
<name>V6H8J3_9LEPT</name>
<sequence>MTLKIRRGKKISFINIIKLLKEMSQTVHQIRFCIFWFCSLA</sequence>
<dbReference type="AlphaFoldDB" id="V6H8J3"/>
<evidence type="ECO:0000313" key="2">
    <source>
        <dbReference type="Proteomes" id="UP000018719"/>
    </source>
</evidence>
<protein>
    <submittedName>
        <fullName evidence="1">Uncharacterized protein</fullName>
    </submittedName>
</protein>
<dbReference type="Proteomes" id="UP000018719">
    <property type="component" value="Unassembled WGS sequence"/>
</dbReference>
<dbReference type="EMBL" id="AHMM02000025">
    <property type="protein sequence ID" value="EQA35062.1"/>
    <property type="molecule type" value="Genomic_DNA"/>
</dbReference>
<comment type="caution">
    <text evidence="1">The sequence shown here is derived from an EMBL/GenBank/DDBJ whole genome shotgun (WGS) entry which is preliminary data.</text>
</comment>
<evidence type="ECO:0000313" key="1">
    <source>
        <dbReference type="EMBL" id="EQA35062.1"/>
    </source>
</evidence>
<reference evidence="1 2" key="1">
    <citation type="submission" date="2013-05" db="EMBL/GenBank/DDBJ databases">
        <authorList>
            <person name="Harkins D.M."/>
            <person name="Durkin A.S."/>
            <person name="Brinkac L.M."/>
            <person name="Haft D.H."/>
            <person name="Selengut J.D."/>
            <person name="Sanka R."/>
            <person name="DePew J."/>
            <person name="Purushe J."/>
            <person name="Hartskeerl R.A."/>
            <person name="Ahmed A."/>
            <person name="van der Linden H."/>
            <person name="Goris M.G.A."/>
            <person name="Vinetz J.M."/>
            <person name="Sutton G.G."/>
            <person name="Nierman W.C."/>
            <person name="Fouts D.E."/>
        </authorList>
    </citation>
    <scope>NUCLEOTIDE SEQUENCE [LARGE SCALE GENOMIC DNA]</scope>
    <source>
        <strain evidence="1 2">10</strain>
    </source>
</reference>
<accession>V6H8J3</accession>
<proteinExistence type="predicted"/>